<evidence type="ECO:0000313" key="2">
    <source>
        <dbReference type="Proteomes" id="UP001497680"/>
    </source>
</evidence>
<comment type="caution">
    <text evidence="1">The sequence shown here is derived from an EMBL/GenBank/DDBJ whole genome shotgun (WGS) entry which is preliminary data.</text>
</comment>
<gene>
    <name evidence="1" type="ORF">F4821DRAFT_235365</name>
</gene>
<accession>A0ACC0D528</accession>
<name>A0ACC0D528_9PEZI</name>
<protein>
    <submittedName>
        <fullName evidence="1">Uncharacterized protein</fullName>
    </submittedName>
</protein>
<proteinExistence type="predicted"/>
<reference evidence="1 2" key="1">
    <citation type="journal article" date="2022" name="New Phytol.">
        <title>Ecological generalism drives hyperdiversity of secondary metabolite gene clusters in xylarialean endophytes.</title>
        <authorList>
            <person name="Franco M.E.E."/>
            <person name="Wisecaver J.H."/>
            <person name="Arnold A.E."/>
            <person name="Ju Y.M."/>
            <person name="Slot J.C."/>
            <person name="Ahrendt S."/>
            <person name="Moore L.P."/>
            <person name="Eastman K.E."/>
            <person name="Scott K."/>
            <person name="Konkel Z."/>
            <person name="Mondo S.J."/>
            <person name="Kuo A."/>
            <person name="Hayes R.D."/>
            <person name="Haridas S."/>
            <person name="Andreopoulos B."/>
            <person name="Riley R."/>
            <person name="LaButti K."/>
            <person name="Pangilinan J."/>
            <person name="Lipzen A."/>
            <person name="Amirebrahimi M."/>
            <person name="Yan J."/>
            <person name="Adam C."/>
            <person name="Keymanesh K."/>
            <person name="Ng V."/>
            <person name="Louie K."/>
            <person name="Northen T."/>
            <person name="Drula E."/>
            <person name="Henrissat B."/>
            <person name="Hsieh H.M."/>
            <person name="Youens-Clark K."/>
            <person name="Lutzoni F."/>
            <person name="Miadlikowska J."/>
            <person name="Eastwood D.C."/>
            <person name="Hamelin R.C."/>
            <person name="Grigoriev I.V."/>
            <person name="U'Ren J.M."/>
        </authorList>
    </citation>
    <scope>NUCLEOTIDE SEQUENCE [LARGE SCALE GENOMIC DNA]</scope>
    <source>
        <strain evidence="1 2">ER1909</strain>
    </source>
</reference>
<dbReference type="EMBL" id="MU394305">
    <property type="protein sequence ID" value="KAI6087857.1"/>
    <property type="molecule type" value="Genomic_DNA"/>
</dbReference>
<evidence type="ECO:0000313" key="1">
    <source>
        <dbReference type="EMBL" id="KAI6087857.1"/>
    </source>
</evidence>
<organism evidence="1 2">
    <name type="scientific">Hypoxylon rubiginosum</name>
    <dbReference type="NCBI Taxonomy" id="110542"/>
    <lineage>
        <taxon>Eukaryota</taxon>
        <taxon>Fungi</taxon>
        <taxon>Dikarya</taxon>
        <taxon>Ascomycota</taxon>
        <taxon>Pezizomycotina</taxon>
        <taxon>Sordariomycetes</taxon>
        <taxon>Xylariomycetidae</taxon>
        <taxon>Xylariales</taxon>
        <taxon>Hypoxylaceae</taxon>
        <taxon>Hypoxylon</taxon>
    </lineage>
</organism>
<dbReference type="Proteomes" id="UP001497680">
    <property type="component" value="Unassembled WGS sequence"/>
</dbReference>
<keyword evidence="2" id="KW-1185">Reference proteome</keyword>
<sequence length="1039" mass="118985">MPIKNDRRPVFERLRRDYNITFIDTLALDDWPPNHRIVVESIEKLKQFKYRTYATTQEFQNGLDTTPWKGEAKIQARKLTEKVKDCLSRNEATWRLACEPLVFSRLSAEVACKTCRQRVWRSEVEAKLNDNNGAASNLRQRQENRDRCRCPRSSRPEDESERVGLNKLFIDRADDIVIHPAQLAEKVPQQMPDRIYGLRQTRNFEDLLFTDVGGGEILDDKLHRLHPQPHSATKGEAMLFPFLVVEAKAGNAPDDWTSIRLQTAFPIYAYLNAQQNLKNATAQKSRWAAGPMVWFFMSRGEDWRLSIAYQEPCPVSSRSTSSHCSTKIVQVWAGSITNRDDALQLFLIVDYISDWARDIYRPALLVELRILASANTDIRTVFTDTDIYSSRNVLPAINQSEEPVEEHASNSDIQAAFRDLDSRVGCVRHISPIETRFLSIFITADNVQTFVLSLEKNIRVFFIRQILKTFHAPKPWPNLLTMEQLNAIEQLWTGLSRSTGPYSLRETRFYTVHLVTYYISASWGQTRDLCTISVAEDALDTLIHESKLKAGRGNARKPYALEGTDSTTSLWNGLALVRAASAQRNLLATVSRVTRYVDSAVEPDQDHCWFVKSDPLIWELVNNIYKNHKTGDLEPELPYLHISKSHETQVVNMEDEDPVYHPSDIIVPPLTGYLEVSGAGAILIHGAVNMSSEDRSPSSLCVYIVRGPTQPPNQDELARIIKTTFEDRDVYHTTRDNGTLNLRADSRYRRIWNIQKPYGVFFSYGRGSFVKWLRHWNKPLPERQGSPRGATKVLLMLTRVYTPWHDPRFFHGGPFAEMKRRFLKELFRVEVAAWVYNAWEKIRQGTMCCVLCSEDDYYYDDDDDDDDEDDDDDDDDDDQNDQRIPGLCRGCQRLLDLINQYGWLLWIKSRLRKALKQAISTTKTQDLISQDAYCIETPVPTSPLTAFSRYQSGRVESSDSESELVSIRSDESPERIASSPPNSESFGPQDTSTDDDTIGGMLNQQAFRLPAAETGGERTTRKRKRTEAEEDDEPTTQQA</sequence>